<dbReference type="eggNOG" id="COG2885">
    <property type="taxonomic scope" value="Bacteria"/>
</dbReference>
<dbReference type="Proteomes" id="UP000006073">
    <property type="component" value="Unassembled WGS sequence"/>
</dbReference>
<keyword evidence="3" id="KW-0998">Cell outer membrane</keyword>
<reference evidence="7 8" key="1">
    <citation type="journal article" date="2013" name="Genome Announc.">
        <title>Draft Genome Sequence of Indibacter alkaliphilus Strain LW1T, Isolated from Lonar Lake, a Haloalkaline Lake in the Buldana District of Maharashtra, India.</title>
        <authorList>
            <person name="Singh A."/>
            <person name="Kumar Jangir P."/>
            <person name="Sharma R."/>
            <person name="Singh A."/>
            <person name="Kumar Pinnaka A."/>
            <person name="Shivaji S."/>
        </authorList>
    </citation>
    <scope>NUCLEOTIDE SEQUENCE [LARGE SCALE GENOMIC DNA]</scope>
    <source>
        <strain evidence="8">CCUG 57479 / KCTC 22604 / LW1</strain>
    </source>
</reference>
<dbReference type="InterPro" id="IPR006664">
    <property type="entry name" value="OMP_bac"/>
</dbReference>
<evidence type="ECO:0000313" key="8">
    <source>
        <dbReference type="Proteomes" id="UP000006073"/>
    </source>
</evidence>
<dbReference type="InterPro" id="IPR006690">
    <property type="entry name" value="OMPA-like_CS"/>
</dbReference>
<dbReference type="PANTHER" id="PTHR30329:SF21">
    <property type="entry name" value="LIPOPROTEIN YIAD-RELATED"/>
    <property type="match status" value="1"/>
</dbReference>
<dbReference type="InterPro" id="IPR036737">
    <property type="entry name" value="OmpA-like_sf"/>
</dbReference>
<dbReference type="PROSITE" id="PS51123">
    <property type="entry name" value="OMPA_2"/>
    <property type="match status" value="2"/>
</dbReference>
<dbReference type="SUPFAM" id="SSF82171">
    <property type="entry name" value="DPP6 N-terminal domain-like"/>
    <property type="match status" value="1"/>
</dbReference>
<dbReference type="InterPro" id="IPR006665">
    <property type="entry name" value="OmpA-like"/>
</dbReference>
<comment type="caution">
    <text evidence="7">The sequence shown here is derived from an EMBL/GenBank/DDBJ whole genome shotgun (WGS) entry which is preliminary data.</text>
</comment>
<dbReference type="InterPro" id="IPR050330">
    <property type="entry name" value="Bact_OuterMem_StrucFunc"/>
</dbReference>
<keyword evidence="5" id="KW-0732">Signal</keyword>
<accession>S2DQH2</accession>
<feature type="signal peptide" evidence="5">
    <location>
        <begin position="1"/>
        <end position="21"/>
    </location>
</feature>
<dbReference type="PROSITE" id="PS01068">
    <property type="entry name" value="OMPA_1"/>
    <property type="match status" value="1"/>
</dbReference>
<name>S2DQH2_INDAL</name>
<proteinExistence type="predicted"/>
<evidence type="ECO:0000313" key="7">
    <source>
        <dbReference type="EMBL" id="EOZ92073.1"/>
    </source>
</evidence>
<evidence type="ECO:0000256" key="2">
    <source>
        <dbReference type="ARBA" id="ARBA00023136"/>
    </source>
</evidence>
<dbReference type="InterPro" id="IPR011659">
    <property type="entry name" value="WD40"/>
</dbReference>
<feature type="chain" id="PRO_5004507954" evidence="5">
    <location>
        <begin position="22"/>
        <end position="789"/>
    </location>
</feature>
<dbReference type="Pfam" id="PF07676">
    <property type="entry name" value="PD40"/>
    <property type="match status" value="1"/>
</dbReference>
<evidence type="ECO:0000256" key="4">
    <source>
        <dbReference type="PROSITE-ProRule" id="PRU00473"/>
    </source>
</evidence>
<dbReference type="EMBL" id="ALWO02000052">
    <property type="protein sequence ID" value="EOZ92073.1"/>
    <property type="molecule type" value="Genomic_DNA"/>
</dbReference>
<keyword evidence="7" id="KW-0449">Lipoprotein</keyword>
<keyword evidence="2 4" id="KW-0472">Membrane</keyword>
<dbReference type="AlphaFoldDB" id="S2DQH2"/>
<dbReference type="GO" id="GO:0009279">
    <property type="term" value="C:cell outer membrane"/>
    <property type="evidence" value="ECO:0007669"/>
    <property type="project" value="UniProtKB-SubCell"/>
</dbReference>
<evidence type="ECO:0000256" key="1">
    <source>
        <dbReference type="ARBA" id="ARBA00004442"/>
    </source>
</evidence>
<dbReference type="PANTHER" id="PTHR30329">
    <property type="entry name" value="STATOR ELEMENT OF FLAGELLAR MOTOR COMPLEX"/>
    <property type="match status" value="1"/>
</dbReference>
<dbReference type="PRINTS" id="PR01021">
    <property type="entry name" value="OMPADOMAIN"/>
</dbReference>
<keyword evidence="8" id="KW-1185">Reference proteome</keyword>
<dbReference type="SUPFAM" id="SSF103088">
    <property type="entry name" value="OmpA-like"/>
    <property type="match status" value="2"/>
</dbReference>
<feature type="domain" description="OmpA-like" evidence="6">
    <location>
        <begin position="666"/>
        <end position="787"/>
    </location>
</feature>
<gene>
    <name evidence="7" type="ORF">A33Q_4166</name>
</gene>
<evidence type="ECO:0000256" key="3">
    <source>
        <dbReference type="ARBA" id="ARBA00023237"/>
    </source>
</evidence>
<dbReference type="STRING" id="1189612.A33Q_4166"/>
<evidence type="ECO:0000259" key="6">
    <source>
        <dbReference type="PROSITE" id="PS51123"/>
    </source>
</evidence>
<organism evidence="7 8">
    <name type="scientific">Indibacter alkaliphilus (strain CCUG 57479 / KCTC 22604 / LW1)</name>
    <dbReference type="NCBI Taxonomy" id="1189612"/>
    <lineage>
        <taxon>Bacteria</taxon>
        <taxon>Pseudomonadati</taxon>
        <taxon>Bacteroidota</taxon>
        <taxon>Cytophagia</taxon>
        <taxon>Cytophagales</taxon>
        <taxon>Cyclobacteriaceae</taxon>
    </lineage>
</organism>
<comment type="subcellular location">
    <subcellularLocation>
        <location evidence="1">Cell outer membrane</location>
    </subcellularLocation>
</comment>
<dbReference type="RefSeq" id="WP_009033087.1">
    <property type="nucleotide sequence ID" value="NZ_ALWO02000052.1"/>
</dbReference>
<dbReference type="Gene3D" id="3.30.1330.60">
    <property type="entry name" value="OmpA-like domain"/>
    <property type="match status" value="2"/>
</dbReference>
<sequence length="789" mass="89839">MKNKKLITLIFFGIFIGQVQAQNSKLRYADKQFALENYAHAAEIYEEAYKRKGIYKTAVKIAETYSNIKDYDKAYLWSKEVIAFEEAGRSDYYAYLIAAMQADKGFDVEELLKDSDFEVFDFPELDFGRIEYLHANRANVNLVSVDGLNSEGSDFGFSKDKHGNVFFTSDRGPVVSSEKASIRLDAKNSLFSQGKSDFNDRAFFGLYRKSKAGDLMALKTDLKGALHMSDAYVTLDGKRIFYTAVVGKAKGNKREDIVNQPGVYFADLDQDGLINNTKALPFNEPFAYGVMHPYLDERNKRLFFASDMPGGLGGYDIYYVEFNDRMEFGMPVNLGPEINTPGNESHPSISGDIFYFSSSGHSGLGGMDIFSADYDKGSFSGVKNMGVPYNSSRDDFAYRVSEDGVSYLSSDRSGGLGLDDIYYIVDLQKQLQAQLVDCDGYPIEGAYDATLLIKPQSEQIETIKGSQNEVLAALDPESAYSLKIDKKGYFPVLDSTLSTFGLREDTLKRVYTLVKIPYQTAAIVDIIYYDLDKSGIRNDAIPILDRIGELMKKYDFLDLVVSSHTDSRASKAYNENLSQRRADAVRDYIAKFDIESDRLRLEWHGEEVLVNDCGDGIPCSESRHQMNRRSELVLEAFPDMDKKYELPENWKDYLTNKCDEIGFFELMQQDLAEIPTVYFDFDKSTLRQKHYKELERVVFMMQKMPNLHLYIEGHTDQRGSETYNMPLSEKRAKVVMDYLKEMGLESSRIKSKWMGKSIPVHDCMSQDCTEAMHQLNRRSELLLKRPEKE</sequence>
<feature type="domain" description="OmpA-like" evidence="6">
    <location>
        <begin position="516"/>
        <end position="638"/>
    </location>
</feature>
<dbReference type="Pfam" id="PF00691">
    <property type="entry name" value="OmpA"/>
    <property type="match status" value="2"/>
</dbReference>
<dbReference type="CDD" id="cd07185">
    <property type="entry name" value="OmpA_C-like"/>
    <property type="match status" value="2"/>
</dbReference>
<protein>
    <submittedName>
        <fullName evidence="7">Outer membrane lipoprotein omp16</fullName>
    </submittedName>
</protein>
<evidence type="ECO:0000256" key="5">
    <source>
        <dbReference type="SAM" id="SignalP"/>
    </source>
</evidence>